<gene>
    <name evidence="1" type="ORF">GMARGA_LOCUS19960</name>
</gene>
<dbReference type="Proteomes" id="UP000789901">
    <property type="component" value="Unassembled WGS sequence"/>
</dbReference>
<keyword evidence="2" id="KW-1185">Reference proteome</keyword>
<proteinExistence type="predicted"/>
<protein>
    <submittedName>
        <fullName evidence="1">36610_t:CDS:1</fullName>
    </submittedName>
</protein>
<evidence type="ECO:0000313" key="2">
    <source>
        <dbReference type="Proteomes" id="UP000789901"/>
    </source>
</evidence>
<organism evidence="1 2">
    <name type="scientific">Gigaspora margarita</name>
    <dbReference type="NCBI Taxonomy" id="4874"/>
    <lineage>
        <taxon>Eukaryota</taxon>
        <taxon>Fungi</taxon>
        <taxon>Fungi incertae sedis</taxon>
        <taxon>Mucoromycota</taxon>
        <taxon>Glomeromycotina</taxon>
        <taxon>Glomeromycetes</taxon>
        <taxon>Diversisporales</taxon>
        <taxon>Gigasporaceae</taxon>
        <taxon>Gigaspora</taxon>
    </lineage>
</organism>
<dbReference type="EMBL" id="CAJVQB010017095">
    <property type="protein sequence ID" value="CAG8782706.1"/>
    <property type="molecule type" value="Genomic_DNA"/>
</dbReference>
<reference evidence="1 2" key="1">
    <citation type="submission" date="2021-06" db="EMBL/GenBank/DDBJ databases">
        <authorList>
            <person name="Kallberg Y."/>
            <person name="Tangrot J."/>
            <person name="Rosling A."/>
        </authorList>
    </citation>
    <scope>NUCLEOTIDE SEQUENCE [LARGE SCALE GENOMIC DNA]</scope>
    <source>
        <strain evidence="1 2">120-4 pot B 10/14</strain>
    </source>
</reference>
<comment type="caution">
    <text evidence="1">The sequence shown here is derived from an EMBL/GenBank/DDBJ whole genome shotgun (WGS) entry which is preliminary data.</text>
</comment>
<evidence type="ECO:0000313" key="1">
    <source>
        <dbReference type="EMBL" id="CAG8782706.1"/>
    </source>
</evidence>
<name>A0ABN7VLB1_GIGMA</name>
<sequence length="114" mass="13519">MCIDDRKAKEFINLFNDYQNYRLDKNITEKNRIIAFALHELETHGITHKNDFYDQLKILPMKQKKKLRDIVTDRVKVLIDVTPYNDKSLMIPGKNDKSNLKDELNALKNEKNIL</sequence>
<feature type="non-terminal residue" evidence="1">
    <location>
        <position position="114"/>
    </location>
</feature>
<accession>A0ABN7VLB1</accession>